<dbReference type="PANTHER" id="PTHR34106">
    <property type="entry name" value="GLYCOSIDASE"/>
    <property type="match status" value="1"/>
</dbReference>
<dbReference type="CDD" id="cd18612">
    <property type="entry name" value="GH130_Lin0857-like"/>
    <property type="match status" value="1"/>
</dbReference>
<evidence type="ECO:0000313" key="4">
    <source>
        <dbReference type="EMBL" id="WAA08557.1"/>
    </source>
</evidence>
<dbReference type="GO" id="GO:0016787">
    <property type="term" value="F:hydrolase activity"/>
    <property type="evidence" value="ECO:0007669"/>
    <property type="project" value="UniProtKB-KW"/>
</dbReference>
<comment type="similarity">
    <text evidence="3">Belongs to the glycosyl hydrolase 130 family.</text>
</comment>
<protein>
    <submittedName>
        <fullName evidence="4">Glycoside hydrolase family 130 protein</fullName>
    </submittedName>
</protein>
<evidence type="ECO:0000256" key="1">
    <source>
        <dbReference type="ARBA" id="ARBA00022676"/>
    </source>
</evidence>
<dbReference type="Pfam" id="PF04041">
    <property type="entry name" value="Glyco_hydro_130"/>
    <property type="match status" value="1"/>
</dbReference>
<dbReference type="PANTHER" id="PTHR34106:SF5">
    <property type="entry name" value="GLYCOSIDASE"/>
    <property type="match status" value="1"/>
</dbReference>
<evidence type="ECO:0000256" key="3">
    <source>
        <dbReference type="ARBA" id="ARBA00024356"/>
    </source>
</evidence>
<dbReference type="GO" id="GO:0016757">
    <property type="term" value="F:glycosyltransferase activity"/>
    <property type="evidence" value="ECO:0007669"/>
    <property type="project" value="UniProtKB-KW"/>
</dbReference>
<keyword evidence="2" id="KW-0808">Transferase</keyword>
<keyword evidence="5" id="KW-1185">Reference proteome</keyword>
<organism evidence="4 5">
    <name type="scientific">Fervidibacillus albus</name>
    <dbReference type="NCBI Taxonomy" id="2980026"/>
    <lineage>
        <taxon>Bacteria</taxon>
        <taxon>Bacillati</taxon>
        <taxon>Bacillota</taxon>
        <taxon>Bacilli</taxon>
        <taxon>Bacillales</taxon>
        <taxon>Bacillaceae</taxon>
        <taxon>Fervidibacillus</taxon>
    </lineage>
</organism>
<sequence length="353" mass="40210">MEIKRFHENPLIKPSDVKPYYIDHEVIGVFNAGVAKYKNETVLLLRIAERPLNTNPNTVKVSFFDFEKEDGKLTIVELDKNDDRYDFSDPRSIYFRDSRRIAYLTSISYIRMARSKDGRHFDIDDKPLIYPENNQESWGMEDPRVTQIGDTYYIQYSSVSPNGIGVGLISTKNFTDFKRHGLMLHPQNKDVAIFPEKINGKYYALHRPVPKEIGTPDIWLAESDNLMYWGNHQFLLGVSENSWENGRIGGGAVPIRTEKGWLAIYHAADKNDRYCLGALLLDLNDPSKILAKTNEPILEPEAPYEKEGFFGNVVFTCGIIEDGDDITIYYGAADEYIAGAVVSLKEIMSKLTS</sequence>
<dbReference type="InterPro" id="IPR023296">
    <property type="entry name" value="Glyco_hydro_beta-prop_sf"/>
</dbReference>
<keyword evidence="4" id="KW-0378">Hydrolase</keyword>
<dbReference type="SUPFAM" id="SSF75005">
    <property type="entry name" value="Arabinanase/levansucrase/invertase"/>
    <property type="match status" value="1"/>
</dbReference>
<dbReference type="EMBL" id="CP106878">
    <property type="protein sequence ID" value="WAA08557.1"/>
    <property type="molecule type" value="Genomic_DNA"/>
</dbReference>
<dbReference type="Gene3D" id="2.115.10.20">
    <property type="entry name" value="Glycosyl hydrolase domain, family 43"/>
    <property type="match status" value="1"/>
</dbReference>
<proteinExistence type="inferred from homology"/>
<dbReference type="Proteomes" id="UP001164718">
    <property type="component" value="Chromosome"/>
</dbReference>
<dbReference type="AlphaFoldDB" id="A0A9E8LS97"/>
<evidence type="ECO:0000256" key="2">
    <source>
        <dbReference type="ARBA" id="ARBA00022679"/>
    </source>
</evidence>
<dbReference type="InterPro" id="IPR007184">
    <property type="entry name" value="Mannoside_phosphorylase"/>
</dbReference>
<evidence type="ECO:0000313" key="5">
    <source>
        <dbReference type="Proteomes" id="UP001164718"/>
    </source>
</evidence>
<dbReference type="RefSeq" id="WP_275416334.1">
    <property type="nucleotide sequence ID" value="NZ_CP106878.1"/>
</dbReference>
<dbReference type="KEGG" id="faf:OE104_07830"/>
<reference evidence="4" key="1">
    <citation type="submission" date="2022-09" db="EMBL/GenBank/DDBJ databases">
        <title>Complete Genomes of Fervidibacillus albus and Fervidibacillus halotolerans isolated from tidal flat sediments.</title>
        <authorList>
            <person name="Kwon K.K."/>
            <person name="Yang S.-H."/>
            <person name="Park M.J."/>
            <person name="Oh H.-M."/>
        </authorList>
    </citation>
    <scope>NUCLEOTIDE SEQUENCE</scope>
    <source>
        <strain evidence="4">MEBiC13591</strain>
    </source>
</reference>
<gene>
    <name evidence="4" type="ORF">OE104_07830</name>
</gene>
<keyword evidence="1" id="KW-0328">Glycosyltransferase</keyword>
<dbReference type="PIRSF" id="PIRSF016202">
    <property type="entry name" value="PH1107"/>
    <property type="match status" value="1"/>
</dbReference>
<accession>A0A9E8LS97</accession>
<name>A0A9E8LS97_9BACI</name>